<feature type="chain" id="PRO_5045775132" evidence="2">
    <location>
        <begin position="21"/>
        <end position="182"/>
    </location>
</feature>
<feature type="domain" description="Superoxide dismutase copper/zinc binding" evidence="3">
    <location>
        <begin position="42"/>
        <end position="178"/>
    </location>
</feature>
<evidence type="ECO:0000313" key="5">
    <source>
        <dbReference type="Proteomes" id="UP000765160"/>
    </source>
</evidence>
<gene>
    <name evidence="4" type="ORF">HB662_24875</name>
</gene>
<dbReference type="Proteomes" id="UP000765160">
    <property type="component" value="Unassembled WGS sequence"/>
</dbReference>
<dbReference type="RefSeq" id="WP_168053944.1">
    <property type="nucleotide sequence ID" value="NZ_JAATJR010000007.1"/>
</dbReference>
<dbReference type="InterPro" id="IPR001424">
    <property type="entry name" value="SOD_Cu_Zn_dom"/>
</dbReference>
<dbReference type="EMBL" id="JAAVTX010000007">
    <property type="protein sequence ID" value="NKE48035.1"/>
    <property type="molecule type" value="Genomic_DNA"/>
</dbReference>
<dbReference type="Pfam" id="PF00080">
    <property type="entry name" value="Sod_Cu"/>
    <property type="match status" value="1"/>
</dbReference>
<proteinExistence type="inferred from homology"/>
<dbReference type="InterPro" id="IPR036423">
    <property type="entry name" value="SOD-like_Cu/Zn_dom_sf"/>
</dbReference>
<comment type="caution">
    <text evidence="4">The sequence shown here is derived from an EMBL/GenBank/DDBJ whole genome shotgun (WGS) entry which is preliminary data.</text>
</comment>
<sequence length="182" mass="18829">MKTMLFAAAACLAVAGTAHAQQNQVSGPITVQMADARGNAIGTVEIRQLRHGTLFVANLRNLPPGPHGFHVHERGVCEAPGFQSAGGHYNPGNAGHGFDSEGGPHAGDLPNIHVTQQGVAMAEFHSERLSLGSRPDQATGGGPHTLLDNDGSAIMIHQGADNYRDMDSAGSRLACGVIKAPS</sequence>
<dbReference type="SUPFAM" id="SSF49329">
    <property type="entry name" value="Cu,Zn superoxide dismutase-like"/>
    <property type="match status" value="1"/>
</dbReference>
<evidence type="ECO:0000256" key="2">
    <source>
        <dbReference type="SAM" id="SignalP"/>
    </source>
</evidence>
<comment type="similarity">
    <text evidence="1">Belongs to the Cu-Zn superoxide dismutase family.</text>
</comment>
<keyword evidence="5" id="KW-1185">Reference proteome</keyword>
<dbReference type="CDD" id="cd00305">
    <property type="entry name" value="Cu-Zn_Superoxide_Dismutase"/>
    <property type="match status" value="1"/>
</dbReference>
<keyword evidence="2" id="KW-0732">Signal</keyword>
<dbReference type="Gene3D" id="2.60.40.200">
    <property type="entry name" value="Superoxide dismutase, copper/zinc binding domain"/>
    <property type="match status" value="1"/>
</dbReference>
<organism evidence="4 5">
    <name type="scientific">Falsiroseomonas frigidaquae</name>
    <dbReference type="NCBI Taxonomy" id="487318"/>
    <lineage>
        <taxon>Bacteria</taxon>
        <taxon>Pseudomonadati</taxon>
        <taxon>Pseudomonadota</taxon>
        <taxon>Alphaproteobacteria</taxon>
        <taxon>Acetobacterales</taxon>
        <taxon>Roseomonadaceae</taxon>
        <taxon>Falsiroseomonas</taxon>
    </lineage>
</organism>
<reference evidence="4 5" key="1">
    <citation type="submission" date="2020-03" db="EMBL/GenBank/DDBJ databases">
        <title>Roseomonas selenitidurans sp. nov. isolated from soil.</title>
        <authorList>
            <person name="Liu H."/>
        </authorList>
    </citation>
    <scope>NUCLEOTIDE SEQUENCE [LARGE SCALE GENOMIC DNA]</scope>
    <source>
        <strain evidence="4 5">JCM 15073</strain>
    </source>
</reference>
<evidence type="ECO:0000259" key="3">
    <source>
        <dbReference type="Pfam" id="PF00080"/>
    </source>
</evidence>
<feature type="signal peptide" evidence="2">
    <location>
        <begin position="1"/>
        <end position="20"/>
    </location>
</feature>
<evidence type="ECO:0000313" key="4">
    <source>
        <dbReference type="EMBL" id="NKE48035.1"/>
    </source>
</evidence>
<protein>
    <submittedName>
        <fullName evidence="4">Superoxide dismutase family protein</fullName>
    </submittedName>
</protein>
<accession>A0ABX1F6M5</accession>
<name>A0ABX1F6M5_9PROT</name>
<evidence type="ECO:0000256" key="1">
    <source>
        <dbReference type="ARBA" id="ARBA00010457"/>
    </source>
</evidence>
<dbReference type="InterPro" id="IPR024134">
    <property type="entry name" value="SOD_Cu/Zn_/chaperone"/>
</dbReference>
<dbReference type="PANTHER" id="PTHR10003">
    <property type="entry name" value="SUPEROXIDE DISMUTASE CU-ZN -RELATED"/>
    <property type="match status" value="1"/>
</dbReference>